<sequence>MKMLTYPLTYVITVLPETASRWFQFLSASGSNTLTQDSVPSTIVFAAHFVYRMAPAVTALLYWWTRPEIPFFGTGNVAHGHAPSQSVFSIRSHRAEEQQTNAELGRGHVSFPIPVINIEDVDTDATQRLEASMAGGAHEVA</sequence>
<organism evidence="1 2">
    <name type="scientific">Heliocybe sulcata</name>
    <dbReference type="NCBI Taxonomy" id="5364"/>
    <lineage>
        <taxon>Eukaryota</taxon>
        <taxon>Fungi</taxon>
        <taxon>Dikarya</taxon>
        <taxon>Basidiomycota</taxon>
        <taxon>Agaricomycotina</taxon>
        <taxon>Agaricomycetes</taxon>
        <taxon>Gloeophyllales</taxon>
        <taxon>Gloeophyllaceae</taxon>
        <taxon>Heliocybe</taxon>
    </lineage>
</organism>
<dbReference type="Proteomes" id="UP000305948">
    <property type="component" value="Unassembled WGS sequence"/>
</dbReference>
<dbReference type="AlphaFoldDB" id="A0A5C3N7P9"/>
<gene>
    <name evidence="1" type="ORF">OE88DRAFT_1655994</name>
</gene>
<dbReference type="EMBL" id="ML213507">
    <property type="protein sequence ID" value="TFK53734.1"/>
    <property type="molecule type" value="Genomic_DNA"/>
</dbReference>
<proteinExistence type="predicted"/>
<protein>
    <submittedName>
        <fullName evidence="1">Uncharacterized protein</fullName>
    </submittedName>
</protein>
<accession>A0A5C3N7P9</accession>
<evidence type="ECO:0000313" key="1">
    <source>
        <dbReference type="EMBL" id="TFK53734.1"/>
    </source>
</evidence>
<evidence type="ECO:0000313" key="2">
    <source>
        <dbReference type="Proteomes" id="UP000305948"/>
    </source>
</evidence>
<reference evidence="1 2" key="1">
    <citation type="journal article" date="2019" name="Nat. Ecol. Evol.">
        <title>Megaphylogeny resolves global patterns of mushroom evolution.</title>
        <authorList>
            <person name="Varga T."/>
            <person name="Krizsan K."/>
            <person name="Foldi C."/>
            <person name="Dima B."/>
            <person name="Sanchez-Garcia M."/>
            <person name="Sanchez-Ramirez S."/>
            <person name="Szollosi G.J."/>
            <person name="Szarkandi J.G."/>
            <person name="Papp V."/>
            <person name="Albert L."/>
            <person name="Andreopoulos W."/>
            <person name="Angelini C."/>
            <person name="Antonin V."/>
            <person name="Barry K.W."/>
            <person name="Bougher N.L."/>
            <person name="Buchanan P."/>
            <person name="Buyck B."/>
            <person name="Bense V."/>
            <person name="Catcheside P."/>
            <person name="Chovatia M."/>
            <person name="Cooper J."/>
            <person name="Damon W."/>
            <person name="Desjardin D."/>
            <person name="Finy P."/>
            <person name="Geml J."/>
            <person name="Haridas S."/>
            <person name="Hughes K."/>
            <person name="Justo A."/>
            <person name="Karasinski D."/>
            <person name="Kautmanova I."/>
            <person name="Kiss B."/>
            <person name="Kocsube S."/>
            <person name="Kotiranta H."/>
            <person name="LaButti K.M."/>
            <person name="Lechner B.E."/>
            <person name="Liimatainen K."/>
            <person name="Lipzen A."/>
            <person name="Lukacs Z."/>
            <person name="Mihaltcheva S."/>
            <person name="Morgado L.N."/>
            <person name="Niskanen T."/>
            <person name="Noordeloos M.E."/>
            <person name="Ohm R.A."/>
            <person name="Ortiz-Santana B."/>
            <person name="Ovrebo C."/>
            <person name="Racz N."/>
            <person name="Riley R."/>
            <person name="Savchenko A."/>
            <person name="Shiryaev A."/>
            <person name="Soop K."/>
            <person name="Spirin V."/>
            <person name="Szebenyi C."/>
            <person name="Tomsovsky M."/>
            <person name="Tulloss R.E."/>
            <person name="Uehling J."/>
            <person name="Grigoriev I.V."/>
            <person name="Vagvolgyi C."/>
            <person name="Papp T."/>
            <person name="Martin F.M."/>
            <person name="Miettinen O."/>
            <person name="Hibbett D.S."/>
            <person name="Nagy L.G."/>
        </authorList>
    </citation>
    <scope>NUCLEOTIDE SEQUENCE [LARGE SCALE GENOMIC DNA]</scope>
    <source>
        <strain evidence="1 2">OMC1185</strain>
    </source>
</reference>
<name>A0A5C3N7P9_9AGAM</name>
<keyword evidence="2" id="KW-1185">Reference proteome</keyword>